<keyword evidence="3" id="KW-0325">Glycoprotein</keyword>
<gene>
    <name evidence="5" type="ORF">GCM10007390_16880</name>
</gene>
<dbReference type="Proteomes" id="UP000598271">
    <property type="component" value="Unassembled WGS sequence"/>
</dbReference>
<feature type="domain" description="ASPIC/UnbV" evidence="4">
    <location>
        <begin position="541"/>
        <end position="607"/>
    </location>
</feature>
<dbReference type="Pfam" id="PF01839">
    <property type="entry name" value="FG-GAP"/>
    <property type="match status" value="1"/>
</dbReference>
<dbReference type="InterPro" id="IPR013517">
    <property type="entry name" value="FG-GAP"/>
</dbReference>
<dbReference type="PANTHER" id="PTHR16026">
    <property type="entry name" value="CARTILAGE ACIDIC PROTEIN 1"/>
    <property type="match status" value="1"/>
</dbReference>
<evidence type="ECO:0000256" key="3">
    <source>
        <dbReference type="ARBA" id="ARBA00023180"/>
    </source>
</evidence>
<dbReference type="Pfam" id="PF13517">
    <property type="entry name" value="FG-GAP_3"/>
    <property type="match status" value="5"/>
</dbReference>
<dbReference type="EMBL" id="BMXF01000001">
    <property type="protein sequence ID" value="GHB63672.1"/>
    <property type="molecule type" value="Genomic_DNA"/>
</dbReference>
<dbReference type="SUPFAM" id="SSF69318">
    <property type="entry name" value="Integrin alpha N-terminal domain"/>
    <property type="match status" value="3"/>
</dbReference>
<dbReference type="InterPro" id="IPR027039">
    <property type="entry name" value="Crtac1"/>
</dbReference>
<evidence type="ECO:0000313" key="6">
    <source>
        <dbReference type="Proteomes" id="UP000598271"/>
    </source>
</evidence>
<name>A0A8J3D817_9BACT</name>
<keyword evidence="1" id="KW-0732">Signal</keyword>
<keyword evidence="2" id="KW-0677">Repeat</keyword>
<proteinExistence type="predicted"/>
<dbReference type="AlphaFoldDB" id="A0A8J3D817"/>
<evidence type="ECO:0000256" key="2">
    <source>
        <dbReference type="ARBA" id="ARBA00022737"/>
    </source>
</evidence>
<dbReference type="InterPro" id="IPR011519">
    <property type="entry name" value="UnbV_ASPIC"/>
</dbReference>
<organism evidence="5 6">
    <name type="scientific">Persicitalea jodogahamensis</name>
    <dbReference type="NCBI Taxonomy" id="402147"/>
    <lineage>
        <taxon>Bacteria</taxon>
        <taxon>Pseudomonadati</taxon>
        <taxon>Bacteroidota</taxon>
        <taxon>Cytophagia</taxon>
        <taxon>Cytophagales</taxon>
        <taxon>Spirosomataceae</taxon>
        <taxon>Persicitalea</taxon>
    </lineage>
</organism>
<sequence length="1121" mass="124701">MDHIICTAKGLTSVAFPYIGHCIKYLFFSFFAFTFVSCQKQPETLFEEQKSEVTGIDFANNIIENDTLNYYTFPYLYMGGGVAVGDLNNDGLEDVFFTGNMQENKLYLNQGKTGNGSFSFQDISKNAGVAGDNRWYAGVTMADVNADGWLDIYVCVSGKYTTTKNQLFINNHDLTFTEQAEEYGLADASNSIQATFFDYDKDGLLDVFVANYPVINVSVGNDYYYRKIQENKPEESGHLYRNTGNNTFKDVTVQAGMQRFGLSLGVIAQDFNGDGHTDLYVSNDFNVPDYFYLNNGDGTFTESLQETMRQTSQFGMGVDAGDFDNDGLTDLMQVDMTPADYKRAKTNMASMSPATFYQMVDYGFHYQYMQNSLQHNNGIDALGMPQFSNVARLTGVATTDWSWGTLLADLDNDGRKDILVTNGMRRDVNNNDINEKFKDKTFFTKNENFDYQQLPSTPIDNYAFRNEGDLRFREMTTEWGLNYAGFSNGVAYADFDNDGDLDLVINNIDQKASVFENKAEEFGNNYLKLKLKGPQKNPFGLDSKVSLILADDTRISWQLTLSRGFQSSVAPSLTVGLGKNATLKRVKVAWPDGRETILQDIAANQLLEINYANSVPAIPPSRASNVFTDLTEVSGLNFTHQEDDFDDYAEEPLLPHRNSRFGPALAVGDVNNDGLEDFFVGNAAGSTGRMFLQNHDGTFAPTPGPWEKDAAQEDTGALLFDADGDGDLDLYVVSGGNDSQQSVAFYQDRLYIQTKNGFVKSSLPAMPTSGQKVIAGDYDNDGDLDLFVSGRVVPGRYPHSPRSYLLKNNGGKDLALRFSDRTDHDAPDLKKIGLVTSAVWLDFDKDGQQDLVVAGEWMPLRFFKNKNGRFNEVTEATGLQNTEGWWYGLTVADVDQDGDDDIIAGNLGLNYKYHASEASPFEIYVNDFDENQHPDIVLSYEKKGKKLPLRGRQCSSQQVPAISKRFESYASFADASLEDIYTKPMLEKSLHFQAFTFAHAWIENLGNGHFASHELGRPAQVSSINQIIPFSYNQDKYPDFLLAGNLYGSEVETPRNDASVGMIMEGGKSGIAKYVTARQSGLFLKGDVRGLLPIKLGKSRKQAFLVAANGAQLRLVGFQPE</sequence>
<dbReference type="RefSeq" id="WP_189563867.1">
    <property type="nucleotide sequence ID" value="NZ_BMXF01000001.1"/>
</dbReference>
<dbReference type="InterPro" id="IPR013519">
    <property type="entry name" value="Int_alpha_beta-p"/>
</dbReference>
<dbReference type="PANTHER" id="PTHR16026:SF0">
    <property type="entry name" value="CARTILAGE ACIDIC PROTEIN 1"/>
    <property type="match status" value="1"/>
</dbReference>
<evidence type="ECO:0000256" key="1">
    <source>
        <dbReference type="ARBA" id="ARBA00022729"/>
    </source>
</evidence>
<comment type="caution">
    <text evidence="5">The sequence shown here is derived from an EMBL/GenBank/DDBJ whole genome shotgun (WGS) entry which is preliminary data.</text>
</comment>
<dbReference type="SMART" id="SM00191">
    <property type="entry name" value="Int_alpha"/>
    <property type="match status" value="2"/>
</dbReference>
<dbReference type="Gene3D" id="2.130.10.130">
    <property type="entry name" value="Integrin alpha, N-terminal"/>
    <property type="match status" value="4"/>
</dbReference>
<evidence type="ECO:0000259" key="4">
    <source>
        <dbReference type="Pfam" id="PF07593"/>
    </source>
</evidence>
<keyword evidence="6" id="KW-1185">Reference proteome</keyword>
<dbReference type="Pfam" id="PF07593">
    <property type="entry name" value="UnbV_ASPIC"/>
    <property type="match status" value="1"/>
</dbReference>
<evidence type="ECO:0000313" key="5">
    <source>
        <dbReference type="EMBL" id="GHB63672.1"/>
    </source>
</evidence>
<accession>A0A8J3D817</accession>
<dbReference type="InterPro" id="IPR028994">
    <property type="entry name" value="Integrin_alpha_N"/>
</dbReference>
<reference evidence="5 6" key="1">
    <citation type="journal article" date="2014" name="Int. J. Syst. Evol. Microbiol.">
        <title>Complete genome sequence of Corynebacterium casei LMG S-19264T (=DSM 44701T), isolated from a smear-ripened cheese.</title>
        <authorList>
            <consortium name="US DOE Joint Genome Institute (JGI-PGF)"/>
            <person name="Walter F."/>
            <person name="Albersmeier A."/>
            <person name="Kalinowski J."/>
            <person name="Ruckert C."/>
        </authorList>
    </citation>
    <scope>NUCLEOTIDE SEQUENCE [LARGE SCALE GENOMIC DNA]</scope>
    <source>
        <strain evidence="5 6">KCTC 12866</strain>
    </source>
</reference>
<protein>
    <recommendedName>
        <fullName evidence="4">ASPIC/UnbV domain-containing protein</fullName>
    </recommendedName>
</protein>